<dbReference type="PANTHER" id="PTHR33600">
    <property type="entry name" value="PLASTID DIVISION PROTEIN PDV2"/>
    <property type="match status" value="1"/>
</dbReference>
<organism evidence="2 3">
    <name type="scientific">Chenopodium quinoa</name>
    <name type="common">Quinoa</name>
    <dbReference type="NCBI Taxonomy" id="63459"/>
    <lineage>
        <taxon>Eukaryota</taxon>
        <taxon>Viridiplantae</taxon>
        <taxon>Streptophyta</taxon>
        <taxon>Embryophyta</taxon>
        <taxon>Tracheophyta</taxon>
        <taxon>Spermatophyta</taxon>
        <taxon>Magnoliopsida</taxon>
        <taxon>eudicotyledons</taxon>
        <taxon>Gunneridae</taxon>
        <taxon>Pentapetalae</taxon>
        <taxon>Caryophyllales</taxon>
        <taxon>Chenopodiaceae</taxon>
        <taxon>Chenopodioideae</taxon>
        <taxon>Atripliceae</taxon>
        <taxon>Chenopodium</taxon>
    </lineage>
</organism>
<name>A0A803MKZ4_CHEQI</name>
<dbReference type="PANTHER" id="PTHR33600:SF4">
    <property type="entry name" value="PLASTID DIVISION PROTEIN PDV1"/>
    <property type="match status" value="1"/>
</dbReference>
<dbReference type="Proteomes" id="UP000596660">
    <property type="component" value="Unplaced"/>
</dbReference>
<evidence type="ECO:0008006" key="4">
    <source>
        <dbReference type="Google" id="ProtNLM"/>
    </source>
</evidence>
<protein>
    <recommendedName>
        <fullName evidence="4">Plastid division protein PDV1</fullName>
    </recommendedName>
</protein>
<dbReference type="RefSeq" id="XP_021726810.1">
    <property type="nucleotide sequence ID" value="XM_021871118.1"/>
</dbReference>
<reference evidence="2" key="1">
    <citation type="journal article" date="2017" name="Nature">
        <title>The genome of Chenopodium quinoa.</title>
        <authorList>
            <person name="Jarvis D.E."/>
            <person name="Ho Y.S."/>
            <person name="Lightfoot D.J."/>
            <person name="Schmoeckel S.M."/>
            <person name="Li B."/>
            <person name="Borm T.J.A."/>
            <person name="Ohyanagi H."/>
            <person name="Mineta K."/>
            <person name="Michell C.T."/>
            <person name="Saber N."/>
            <person name="Kharbatia N.M."/>
            <person name="Rupper R.R."/>
            <person name="Sharp A.R."/>
            <person name="Dally N."/>
            <person name="Boughton B.A."/>
            <person name="Woo Y.H."/>
            <person name="Gao G."/>
            <person name="Schijlen E.G.W.M."/>
            <person name="Guo X."/>
            <person name="Momin A.A."/>
            <person name="Negrao S."/>
            <person name="Al-Babili S."/>
            <person name="Gehring C."/>
            <person name="Roessner U."/>
            <person name="Jung C."/>
            <person name="Murphy K."/>
            <person name="Arold S.T."/>
            <person name="Gojobori T."/>
            <person name="van der Linden C.G."/>
            <person name="van Loo E.N."/>
            <person name="Jellen E.N."/>
            <person name="Maughan P.J."/>
            <person name="Tester M."/>
        </authorList>
    </citation>
    <scope>NUCLEOTIDE SEQUENCE [LARGE SCALE GENOMIC DNA]</scope>
    <source>
        <strain evidence="2">cv. PI 614886</strain>
    </source>
</reference>
<evidence type="ECO:0000256" key="1">
    <source>
        <dbReference type="SAM" id="MobiDB-lite"/>
    </source>
</evidence>
<reference evidence="2" key="2">
    <citation type="submission" date="2021-03" db="UniProtKB">
        <authorList>
            <consortium name="EnsemblPlants"/>
        </authorList>
    </citation>
    <scope>IDENTIFICATION</scope>
</reference>
<keyword evidence="3" id="KW-1185">Reference proteome</keyword>
<gene>
    <name evidence="2" type="primary">LOC110693936</name>
</gene>
<dbReference type="OMA" id="KFDHMGG"/>
<accession>A0A803MKZ4</accession>
<evidence type="ECO:0000313" key="2">
    <source>
        <dbReference type="EnsemblPlants" id="AUR62031485-RA:cds"/>
    </source>
</evidence>
<evidence type="ECO:0000313" key="3">
    <source>
        <dbReference type="Proteomes" id="UP000596660"/>
    </source>
</evidence>
<dbReference type="AlphaFoldDB" id="A0A803MKZ4"/>
<feature type="region of interest" description="Disordered" evidence="1">
    <location>
        <begin position="273"/>
        <end position="295"/>
    </location>
</feature>
<dbReference type="GeneID" id="110693936"/>
<dbReference type="GO" id="GO:0010020">
    <property type="term" value="P:chloroplast fission"/>
    <property type="evidence" value="ECO:0007669"/>
    <property type="project" value="InterPro"/>
</dbReference>
<dbReference type="Gramene" id="AUR62031485-RA">
    <property type="protein sequence ID" value="AUR62031485-RA:cds"/>
    <property type="gene ID" value="AUR62031485"/>
</dbReference>
<dbReference type="EnsemblPlants" id="AUR62031485-RA">
    <property type="protein sequence ID" value="AUR62031485-RA:cds"/>
    <property type="gene ID" value="AUR62031485"/>
</dbReference>
<dbReference type="InterPro" id="IPR038939">
    <property type="entry name" value="PDV1/PDV2"/>
</dbReference>
<proteinExistence type="predicted"/>
<dbReference type="SMR" id="A0A803MKZ4"/>
<sequence length="295" mass="33363">MTLKMKRDVEMDEVEAVLEKIWDLHDKLSDEIHSISRTHFANSTKSLKNSNTHENNFKNNNIKHQSQPQNHFFDHDFKDYNNINTNGFVFFKDFDKNCAIAEAKSLNSIRSALENLEEQLEFFHTVQIQQRAERDAALARLEQSRIVLALRLAEHHGKRYKVIDEAMDFVGNVRDATCFVGPDNFSNPPASAPAEHSMQKKGVSSNIFVRLLFSGLDSAKRTLQLDKLGGVLGNAALFALSMVALLHLQQATSKDNNMLDSAQNQDRRTVKKILQREGSSSTGQLNPLDVRLARG</sequence>